<keyword evidence="8" id="KW-0472">Membrane</keyword>
<comment type="caution">
    <text evidence="14">The sequence shown here is derived from an EMBL/GenBank/DDBJ whole genome shotgun (WGS) entry which is preliminary data.</text>
</comment>
<dbReference type="PROSITE" id="PS50888">
    <property type="entry name" value="BHLH"/>
    <property type="match status" value="1"/>
</dbReference>
<reference evidence="14" key="1">
    <citation type="submission" date="2020-07" db="EMBL/GenBank/DDBJ databases">
        <title>The High-quality genome of the commercially important snow crab, Chionoecetes opilio.</title>
        <authorList>
            <person name="Jeong J.-H."/>
            <person name="Ryu S."/>
        </authorList>
    </citation>
    <scope>NUCLEOTIDE SEQUENCE</scope>
    <source>
        <strain evidence="14">MADBK_172401_WGS</strain>
        <tissue evidence="14">Digestive gland</tissue>
    </source>
</reference>
<dbReference type="GO" id="GO:0000981">
    <property type="term" value="F:DNA-binding transcription factor activity, RNA polymerase II-specific"/>
    <property type="evidence" value="ECO:0007669"/>
    <property type="project" value="TreeGrafter"/>
</dbReference>
<keyword evidence="10" id="KW-0539">Nucleus</keyword>
<feature type="region of interest" description="Disordered" evidence="12">
    <location>
        <begin position="332"/>
        <end position="377"/>
    </location>
</feature>
<keyword evidence="15" id="KW-1185">Reference proteome</keyword>
<evidence type="ECO:0000256" key="4">
    <source>
        <dbReference type="ARBA" id="ARBA00022824"/>
    </source>
</evidence>
<dbReference type="GO" id="GO:0000978">
    <property type="term" value="F:RNA polymerase II cis-regulatory region sequence-specific DNA binding"/>
    <property type="evidence" value="ECO:0007669"/>
    <property type="project" value="TreeGrafter"/>
</dbReference>
<feature type="domain" description="BHLH" evidence="13">
    <location>
        <begin position="257"/>
        <end position="307"/>
    </location>
</feature>
<accession>A0A8J5CYS2</accession>
<dbReference type="GO" id="GO:0046983">
    <property type="term" value="F:protein dimerization activity"/>
    <property type="evidence" value="ECO:0007669"/>
    <property type="project" value="InterPro"/>
</dbReference>
<dbReference type="PANTHER" id="PTHR46062:SF1">
    <property type="entry name" value="LP12374P"/>
    <property type="match status" value="1"/>
</dbReference>
<dbReference type="Gene3D" id="4.10.280.10">
    <property type="entry name" value="Helix-loop-helix DNA-binding domain"/>
    <property type="match status" value="1"/>
</dbReference>
<dbReference type="SUPFAM" id="SSF47459">
    <property type="entry name" value="HLH, helix-loop-helix DNA-binding domain"/>
    <property type="match status" value="1"/>
</dbReference>
<evidence type="ECO:0000259" key="13">
    <source>
        <dbReference type="PROSITE" id="PS50888"/>
    </source>
</evidence>
<dbReference type="GO" id="GO:0005634">
    <property type="term" value="C:nucleus"/>
    <property type="evidence" value="ECO:0007669"/>
    <property type="project" value="UniProtKB-SubCell"/>
</dbReference>
<keyword evidence="4" id="KW-0256">Endoplasmic reticulum</keyword>
<evidence type="ECO:0000256" key="2">
    <source>
        <dbReference type="ARBA" id="ARBA00004477"/>
    </source>
</evidence>
<evidence type="ECO:0000313" key="15">
    <source>
        <dbReference type="Proteomes" id="UP000770661"/>
    </source>
</evidence>
<dbReference type="PANTHER" id="PTHR46062">
    <property type="entry name" value="STEROL REGULATORY ELEMENT-BINDING PROTEIN"/>
    <property type="match status" value="1"/>
</dbReference>
<keyword evidence="3" id="KW-0812">Transmembrane</keyword>
<dbReference type="SMART" id="SM00353">
    <property type="entry name" value="HLH"/>
    <property type="match status" value="1"/>
</dbReference>
<dbReference type="InterPro" id="IPR011598">
    <property type="entry name" value="bHLH_dom"/>
</dbReference>
<keyword evidence="7" id="KW-0238">DNA-binding</keyword>
<feature type="compositionally biased region" description="Low complexity" evidence="12">
    <location>
        <begin position="345"/>
        <end position="359"/>
    </location>
</feature>
<keyword evidence="9" id="KW-0804">Transcription</keyword>
<evidence type="ECO:0000256" key="6">
    <source>
        <dbReference type="ARBA" id="ARBA00023015"/>
    </source>
</evidence>
<organism evidence="14 15">
    <name type="scientific">Chionoecetes opilio</name>
    <name type="common">Atlantic snow crab</name>
    <name type="synonym">Cancer opilio</name>
    <dbReference type="NCBI Taxonomy" id="41210"/>
    <lineage>
        <taxon>Eukaryota</taxon>
        <taxon>Metazoa</taxon>
        <taxon>Ecdysozoa</taxon>
        <taxon>Arthropoda</taxon>
        <taxon>Crustacea</taxon>
        <taxon>Multicrustacea</taxon>
        <taxon>Malacostraca</taxon>
        <taxon>Eumalacostraca</taxon>
        <taxon>Eucarida</taxon>
        <taxon>Decapoda</taxon>
        <taxon>Pleocyemata</taxon>
        <taxon>Brachyura</taxon>
        <taxon>Eubrachyura</taxon>
        <taxon>Majoidea</taxon>
        <taxon>Majidae</taxon>
        <taxon>Chionoecetes</taxon>
    </lineage>
</organism>
<evidence type="ECO:0000256" key="12">
    <source>
        <dbReference type="SAM" id="MobiDB-lite"/>
    </source>
</evidence>
<proteinExistence type="predicted"/>
<keyword evidence="5" id="KW-1133">Transmembrane helix</keyword>
<keyword evidence="6" id="KW-0805">Transcription regulation</keyword>
<dbReference type="AlphaFoldDB" id="A0A8J5CYS2"/>
<evidence type="ECO:0000256" key="9">
    <source>
        <dbReference type="ARBA" id="ARBA00023163"/>
    </source>
</evidence>
<gene>
    <name evidence="14" type="primary">Srebf1</name>
    <name evidence="14" type="ORF">GWK47_038208</name>
</gene>
<protein>
    <submittedName>
        <fullName evidence="14">Sterol regulatory element-binding protein 1</fullName>
    </submittedName>
</protein>
<keyword evidence="11" id="KW-0175">Coiled coil</keyword>
<dbReference type="InterPro" id="IPR036638">
    <property type="entry name" value="HLH_DNA-bd_sf"/>
</dbReference>
<dbReference type="GO" id="GO:0005789">
    <property type="term" value="C:endoplasmic reticulum membrane"/>
    <property type="evidence" value="ECO:0007669"/>
    <property type="project" value="UniProtKB-SubCell"/>
</dbReference>
<dbReference type="CDD" id="cd11394">
    <property type="entry name" value="bHLHzip_SREBP"/>
    <property type="match status" value="1"/>
</dbReference>
<dbReference type="OrthoDB" id="2133190at2759"/>
<dbReference type="Proteomes" id="UP000770661">
    <property type="component" value="Unassembled WGS sequence"/>
</dbReference>
<evidence type="ECO:0000256" key="7">
    <source>
        <dbReference type="ARBA" id="ARBA00023125"/>
    </source>
</evidence>
<dbReference type="Pfam" id="PF00010">
    <property type="entry name" value="HLH"/>
    <property type="match status" value="1"/>
</dbReference>
<name>A0A8J5CYS2_CHIOP</name>
<evidence type="ECO:0000256" key="1">
    <source>
        <dbReference type="ARBA" id="ARBA00004123"/>
    </source>
</evidence>
<evidence type="ECO:0000256" key="3">
    <source>
        <dbReference type="ARBA" id="ARBA00022692"/>
    </source>
</evidence>
<sequence length="1221" mass="135426">MEDDVEMPDDLVEEDLLNHMNWPDLDLDVIKDLDWGVGDVLGGLPTPAPSVPSAHSLPRTVSPSTFINTNTYLVSQTPPETPANLPLHPSVVGSSPVRQVAQVAPAPRVEAPVVSVAPNQVQQVHHLLAHPQVNVVHQANPVTQVQAQGMTVQQVAALTPVTRAVTTVTQLVHQQPTFVQQLVLPKTETITTTSTGACLAVPHTLVYKTAPGITTIQGLDVVTGIPVVLEHDRLPLARVVSPAIKLATHGFVPQKGEKRNSHNAIEKRYRCSINDKIIEMKNLVAGEDAKLHKSQILKRAIDHIHNLRAQNRRLRTELNNYRMRNGDQKITDLLGVGRYTPPPSDSSSPVRSPLSDSSLPPSPHSTKAEELSSPGSSPPYFVAQAQSMADGSRMMLCVMVLTVLAFNPLASFSPALPRLTVGDVPGRTILEEQSQAEDIRSLPSLTAFPPSMLVSNRTRYRRTPLSSDKFQKTDMFEKYETLGFIFRPPPPGPAWQCYCCVNLRWGFAQLWSSAAVWLVNLSIVAVLLVRVFVYGEPVVRRRSQAADAFWRHRKQADQDLAKSGEQAYNFAILHDLEQLGQYASASQQYSLALQSLGRPLPTTWPEKVLSVLWQVTRQLLQRLYLGRWLAKHAGGLFLQPCVREEVRENVCECARVYHQLHQLHLMGHSADTSHLLGLYLALTAINLGESGAVGGDMAEMLVSCALRVKESLPEPCRLLARVLVGQAGRSTPPPTLAWLFTPSGRRFFASHKWSYDADRQSMFTRLTDKADPLAYLLLLYREHLLECAITTLVNPGIKAEDGLEEGGAHTRTTTPDVLRFLHTLQHTFTAPPGAALHVTSRDEVCSWWGSLLGVIAHWLLGEDDQAEALFSTLENTPEHLRTSEDPLPTAVLYAVKARRQLGHGSPSVVLRLCDRSGAALSDSIHQASYKHPHSMAQKNRYNESAFHQHAYIHIIDELLEEQQLPSCPPSPWRWREAWSTGERGVVLYKEVHREAWVDLFIKYNTPLPSSAAVERLFSSGGDILRAKRSALTAYNFEQLVFLKGNLGRSVQLIVVDWLLGVRTVSWEGEVARDCDTLTVAPPHVLQGFQHDLALLRKLVLHLPGVVTRVFLHEATLRMMAGASPARTQQLLDRSLRHRYSRPSVICRKDKRLESFSGEREHATALMLACRHLPSQLLSSPGERAGMLAEAAKTLEKIGDKRRLQDCYTLMKSLGTGVSTYG</sequence>
<evidence type="ECO:0000256" key="8">
    <source>
        <dbReference type="ARBA" id="ARBA00023136"/>
    </source>
</evidence>
<evidence type="ECO:0000313" key="14">
    <source>
        <dbReference type="EMBL" id="KAG0725641.1"/>
    </source>
</evidence>
<evidence type="ECO:0000256" key="10">
    <source>
        <dbReference type="ARBA" id="ARBA00023242"/>
    </source>
</evidence>
<feature type="coiled-coil region" evidence="11">
    <location>
        <begin position="297"/>
        <end position="324"/>
    </location>
</feature>
<evidence type="ECO:0000256" key="11">
    <source>
        <dbReference type="SAM" id="Coils"/>
    </source>
</evidence>
<comment type="subcellular location">
    <subcellularLocation>
        <location evidence="2">Endoplasmic reticulum membrane</location>
        <topology evidence="2">Multi-pass membrane protein</topology>
    </subcellularLocation>
    <subcellularLocation>
        <location evidence="1">Nucleus</location>
    </subcellularLocation>
</comment>
<dbReference type="EMBL" id="JACEEZ010005430">
    <property type="protein sequence ID" value="KAG0725641.1"/>
    <property type="molecule type" value="Genomic_DNA"/>
</dbReference>
<evidence type="ECO:0000256" key="5">
    <source>
        <dbReference type="ARBA" id="ARBA00022989"/>
    </source>
</evidence>